<dbReference type="RefSeq" id="WP_011181734.1">
    <property type="nucleotide sequence ID" value="NC_005957.1"/>
</dbReference>
<gene>
    <name evidence="1" type="ordered locus">BT9727_2789</name>
</gene>
<dbReference type="AlphaFoldDB" id="Q6HH63"/>
<protein>
    <recommendedName>
        <fullName evidence="3">Cytosolic protein</fullName>
    </recommendedName>
</protein>
<evidence type="ECO:0008006" key="3">
    <source>
        <dbReference type="Google" id="ProtNLM"/>
    </source>
</evidence>
<reference evidence="1 2" key="1">
    <citation type="journal article" date="2006" name="J. Bacteriol.">
        <title>Pathogenomic sequence analysis of Bacillus cereus and Bacillus thuringiensis isolates closely related to Bacillus anthracis.</title>
        <authorList>
            <person name="Han C.S."/>
            <person name="Xie G."/>
            <person name="Challacombe J.F."/>
            <person name="Altherr M.R."/>
            <person name="Bhotika S.S."/>
            <person name="Brown N."/>
            <person name="Bruce D."/>
            <person name="Campbell C.S."/>
            <person name="Campbell M.L."/>
            <person name="Chen J."/>
            <person name="Chertkov O."/>
            <person name="Cleland C."/>
            <person name="Dimitrijevic M."/>
            <person name="Doggett N.A."/>
            <person name="Fawcett J.J."/>
            <person name="Glavina T."/>
            <person name="Goodwin L.A."/>
            <person name="Green L.D."/>
            <person name="Hill K.K."/>
            <person name="Hitchcock P."/>
            <person name="Jackson P.J."/>
            <person name="Keim P."/>
            <person name="Kewalramani A.R."/>
            <person name="Longmire J."/>
            <person name="Lucas S."/>
            <person name="Malfatti S."/>
            <person name="McMurry K."/>
            <person name="Meincke L.J."/>
            <person name="Misra M."/>
            <person name="Moseman B.L."/>
            <person name="Mundt M."/>
            <person name="Munk A.C."/>
            <person name="Okinaka R.T."/>
            <person name="Parson-Quintana B."/>
            <person name="Reilly L.P."/>
            <person name="Richardson P."/>
            <person name="Robinson D.L."/>
            <person name="Rubin E."/>
            <person name="Saunders E."/>
            <person name="Tapia R."/>
            <person name="Tesmer J.G."/>
            <person name="Thayer N."/>
            <person name="Thompson L.S."/>
            <person name="Tice H."/>
            <person name="Ticknor L.O."/>
            <person name="Wills P.L."/>
            <person name="Brettin T.S."/>
            <person name="Gilna P."/>
        </authorList>
    </citation>
    <scope>NUCLEOTIDE SEQUENCE [LARGE SCALE GENOMIC DNA]</scope>
    <source>
        <strain evidence="1 2">97-27</strain>
    </source>
</reference>
<accession>Q6HH63</accession>
<organism evidence="1 2">
    <name type="scientific">Bacillus thuringiensis subsp. konkukian (strain 97-27)</name>
    <dbReference type="NCBI Taxonomy" id="281309"/>
    <lineage>
        <taxon>Bacteria</taxon>
        <taxon>Bacillati</taxon>
        <taxon>Bacillota</taxon>
        <taxon>Bacilli</taxon>
        <taxon>Bacillales</taxon>
        <taxon>Bacillaceae</taxon>
        <taxon>Bacillus</taxon>
        <taxon>Bacillus cereus group</taxon>
    </lineage>
</organism>
<dbReference type="EMBL" id="AE017355">
    <property type="protein sequence ID" value="AAT60155.1"/>
    <property type="molecule type" value="Genomic_DNA"/>
</dbReference>
<proteinExistence type="predicted"/>
<sequence>MFISKVKVLIELVTSLDDKIVKGIDGVYYNQGPPPKYIIGEAKYGGAKLSKTKDGRQMSDTWVEGKIRLEKAVGKDAADDILLEGYDKILVNIKEDGSIITKKLDDARTIKK</sequence>
<name>Q6HH63_BACHK</name>
<evidence type="ECO:0000313" key="1">
    <source>
        <dbReference type="EMBL" id="AAT60155.1"/>
    </source>
</evidence>
<evidence type="ECO:0000313" key="2">
    <source>
        <dbReference type="Proteomes" id="UP000001301"/>
    </source>
</evidence>
<dbReference type="PATRIC" id="fig|281309.8.peg.2961"/>
<dbReference type="Proteomes" id="UP000001301">
    <property type="component" value="Chromosome"/>
</dbReference>
<dbReference type="HOGENOM" id="CLU_155705_0_0_9"/>
<dbReference type="KEGG" id="btk:BT9727_2789"/>